<dbReference type="SUPFAM" id="SSF53784">
    <property type="entry name" value="Phosphofructokinase"/>
    <property type="match status" value="1"/>
</dbReference>
<gene>
    <name evidence="2" type="ORF">I553_7123</name>
</gene>
<accession>X7Z5D9</accession>
<dbReference type="Gene3D" id="3.40.50.460">
    <property type="entry name" value="Phosphofructokinase domain"/>
    <property type="match status" value="1"/>
</dbReference>
<protein>
    <submittedName>
        <fullName evidence="2">Phosphofructokinase family protein</fullName>
    </submittedName>
</protein>
<evidence type="ECO:0000313" key="2">
    <source>
        <dbReference type="EMBL" id="EUA14003.1"/>
    </source>
</evidence>
<dbReference type="GO" id="GO:0003872">
    <property type="term" value="F:6-phosphofructokinase activity"/>
    <property type="evidence" value="ECO:0007669"/>
    <property type="project" value="InterPro"/>
</dbReference>
<feature type="region of interest" description="Disordered" evidence="1">
    <location>
        <begin position="33"/>
        <end position="53"/>
    </location>
</feature>
<keyword evidence="2" id="KW-0808">Transferase</keyword>
<dbReference type="PATRIC" id="fig|1299334.3.peg.8883"/>
<name>X7Z5D9_MYCXE</name>
<evidence type="ECO:0000256" key="1">
    <source>
        <dbReference type="SAM" id="MobiDB-lite"/>
    </source>
</evidence>
<dbReference type="InterPro" id="IPR035966">
    <property type="entry name" value="PKF_sf"/>
</dbReference>
<organism evidence="2">
    <name type="scientific">Mycobacterium xenopi 4042</name>
    <dbReference type="NCBI Taxonomy" id="1299334"/>
    <lineage>
        <taxon>Bacteria</taxon>
        <taxon>Bacillati</taxon>
        <taxon>Actinomycetota</taxon>
        <taxon>Actinomycetes</taxon>
        <taxon>Mycobacteriales</taxon>
        <taxon>Mycobacteriaceae</taxon>
        <taxon>Mycobacterium</taxon>
    </lineage>
</organism>
<comment type="caution">
    <text evidence="2">The sequence shown here is derived from an EMBL/GenBank/DDBJ whole genome shotgun (WGS) entry which is preliminary data.</text>
</comment>
<dbReference type="EMBL" id="JAOB01000081">
    <property type="protein sequence ID" value="EUA14003.1"/>
    <property type="molecule type" value="Genomic_DNA"/>
</dbReference>
<proteinExistence type="predicted"/>
<sequence>MNAGLASGAHMTLIPEQPFDVEEVCRLVKSRFQRGTRTSSAWSPKAPNRSLGR</sequence>
<dbReference type="AlphaFoldDB" id="X7Z5D9"/>
<keyword evidence="2" id="KW-0418">Kinase</keyword>
<reference evidence="2" key="1">
    <citation type="submission" date="2014-01" db="EMBL/GenBank/DDBJ databases">
        <authorList>
            <person name="Brown-Elliot B."/>
            <person name="Wallace R."/>
            <person name="Lenaerts A."/>
            <person name="Ordway D."/>
            <person name="DeGroote M.A."/>
            <person name="Parker T."/>
            <person name="Sizemore C."/>
            <person name="Tallon L.J."/>
            <person name="Sadzewicz L.K."/>
            <person name="Sengamalay N."/>
            <person name="Fraser C.M."/>
            <person name="Hine E."/>
            <person name="Shefchek K.A."/>
            <person name="Das S.P."/>
            <person name="Tettelin H."/>
        </authorList>
    </citation>
    <scope>NUCLEOTIDE SEQUENCE [LARGE SCALE GENOMIC DNA]</scope>
    <source>
        <strain evidence="2">4042</strain>
    </source>
</reference>